<sequence>MERNVTSSMRCFTSFFQHTWHPQQMESPSRFELTKTEVESGEEMELGEVKVTLPTSTVATSTPVQPGTIPCRNGGCKSWTSRAESRMESPWHFLKTIFLISYAISPESDAAKENATVSEPTKKKATGAKVNKLRGEEIRLTAFDRPGSSKSPQFNKIPASKSGPSKVKNTQSKATQMRHNLSTQRLQGNEDIDEDSSSLDAENVGRSQKYVLVGWDNFRSKLMIILLVLFILWAVIYFPLTRL</sequence>
<proteinExistence type="predicted"/>
<evidence type="ECO:0000313" key="3">
    <source>
        <dbReference type="EMBL" id="KAK1119102.1"/>
    </source>
</evidence>
<feature type="region of interest" description="Disordered" evidence="1">
    <location>
        <begin position="141"/>
        <end position="199"/>
    </location>
</feature>
<name>A0AA40KG96_9HYME</name>
<evidence type="ECO:0000256" key="2">
    <source>
        <dbReference type="SAM" id="Phobius"/>
    </source>
</evidence>
<evidence type="ECO:0000256" key="1">
    <source>
        <dbReference type="SAM" id="MobiDB-lite"/>
    </source>
</evidence>
<dbReference type="Proteomes" id="UP001177670">
    <property type="component" value="Unassembled WGS sequence"/>
</dbReference>
<feature type="compositionally biased region" description="Polar residues" evidence="1">
    <location>
        <begin position="167"/>
        <end position="187"/>
    </location>
</feature>
<keyword evidence="2" id="KW-0812">Transmembrane</keyword>
<evidence type="ECO:0000313" key="4">
    <source>
        <dbReference type="Proteomes" id="UP001177670"/>
    </source>
</evidence>
<keyword evidence="2" id="KW-0472">Membrane</keyword>
<protein>
    <submittedName>
        <fullName evidence="3">Uncharacterized protein</fullName>
    </submittedName>
</protein>
<keyword evidence="4" id="KW-1185">Reference proteome</keyword>
<dbReference type="EMBL" id="JAHYIQ010000038">
    <property type="protein sequence ID" value="KAK1119102.1"/>
    <property type="molecule type" value="Genomic_DNA"/>
</dbReference>
<comment type="caution">
    <text evidence="3">The sequence shown here is derived from an EMBL/GenBank/DDBJ whole genome shotgun (WGS) entry which is preliminary data.</text>
</comment>
<reference evidence="3" key="1">
    <citation type="submission" date="2021-10" db="EMBL/GenBank/DDBJ databases">
        <title>Melipona bicolor Genome sequencing and assembly.</title>
        <authorList>
            <person name="Araujo N.S."/>
            <person name="Arias M.C."/>
        </authorList>
    </citation>
    <scope>NUCLEOTIDE SEQUENCE</scope>
    <source>
        <strain evidence="3">USP_2M_L1-L4_2017</strain>
        <tissue evidence="3">Whole body</tissue>
    </source>
</reference>
<accession>A0AA40KG96</accession>
<organism evidence="3 4">
    <name type="scientific">Melipona bicolor</name>
    <dbReference type="NCBI Taxonomy" id="60889"/>
    <lineage>
        <taxon>Eukaryota</taxon>
        <taxon>Metazoa</taxon>
        <taxon>Ecdysozoa</taxon>
        <taxon>Arthropoda</taxon>
        <taxon>Hexapoda</taxon>
        <taxon>Insecta</taxon>
        <taxon>Pterygota</taxon>
        <taxon>Neoptera</taxon>
        <taxon>Endopterygota</taxon>
        <taxon>Hymenoptera</taxon>
        <taxon>Apocrita</taxon>
        <taxon>Aculeata</taxon>
        <taxon>Apoidea</taxon>
        <taxon>Anthophila</taxon>
        <taxon>Apidae</taxon>
        <taxon>Melipona</taxon>
    </lineage>
</organism>
<keyword evidence="2" id="KW-1133">Transmembrane helix</keyword>
<gene>
    <name evidence="3" type="ORF">K0M31_013602</name>
</gene>
<dbReference type="AlphaFoldDB" id="A0AA40KG96"/>
<feature type="transmembrane region" description="Helical" evidence="2">
    <location>
        <begin position="222"/>
        <end position="240"/>
    </location>
</feature>